<dbReference type="PROSITE" id="PS50011">
    <property type="entry name" value="PROTEIN_KINASE_DOM"/>
    <property type="match status" value="1"/>
</dbReference>
<evidence type="ECO:0000256" key="3">
    <source>
        <dbReference type="ARBA" id="ARBA00022741"/>
    </source>
</evidence>
<evidence type="ECO:0000313" key="7">
    <source>
        <dbReference type="EMBL" id="DAZ96247.1"/>
    </source>
</evidence>
<dbReference type="EMBL" id="DAKRPA010000173">
    <property type="protein sequence ID" value="DAZ96247.1"/>
    <property type="molecule type" value="Genomic_DNA"/>
</dbReference>
<evidence type="ECO:0000256" key="1">
    <source>
        <dbReference type="ARBA" id="ARBA00022527"/>
    </source>
</evidence>
<evidence type="ECO:0000256" key="2">
    <source>
        <dbReference type="ARBA" id="ARBA00022679"/>
    </source>
</evidence>
<evidence type="ECO:0000256" key="4">
    <source>
        <dbReference type="ARBA" id="ARBA00022777"/>
    </source>
</evidence>
<evidence type="ECO:0000256" key="5">
    <source>
        <dbReference type="ARBA" id="ARBA00022840"/>
    </source>
</evidence>
<dbReference type="InterPro" id="IPR011009">
    <property type="entry name" value="Kinase-like_dom_sf"/>
</dbReference>
<evidence type="ECO:0000259" key="6">
    <source>
        <dbReference type="PROSITE" id="PS50011"/>
    </source>
</evidence>
<keyword evidence="3" id="KW-0547">Nucleotide-binding</keyword>
<proteinExistence type="predicted"/>
<dbReference type="PANTHER" id="PTHR24345">
    <property type="entry name" value="SERINE/THREONINE-PROTEIN KINASE PLK"/>
    <property type="match status" value="1"/>
</dbReference>
<dbReference type="InterPro" id="IPR000719">
    <property type="entry name" value="Prot_kinase_dom"/>
</dbReference>
<keyword evidence="8" id="KW-1185">Reference proteome</keyword>
<reference evidence="7" key="2">
    <citation type="journal article" date="2023" name="Microbiol Resour">
        <title>Decontamination and Annotation of the Draft Genome Sequence of the Oomycete Lagenidium giganteum ARSEF 373.</title>
        <authorList>
            <person name="Morgan W.R."/>
            <person name="Tartar A."/>
        </authorList>
    </citation>
    <scope>NUCLEOTIDE SEQUENCE</scope>
    <source>
        <strain evidence="7">ARSEF 373</strain>
    </source>
</reference>
<keyword evidence="5" id="KW-0067">ATP-binding</keyword>
<dbReference type="PANTHER" id="PTHR24345:SF91">
    <property type="entry name" value="SERINE_THREONINE-PROTEIN KINASE PLK4"/>
    <property type="match status" value="1"/>
</dbReference>
<keyword evidence="1" id="KW-0723">Serine/threonine-protein kinase</keyword>
<feature type="domain" description="Protein kinase" evidence="6">
    <location>
        <begin position="7"/>
        <end position="265"/>
    </location>
</feature>
<dbReference type="Pfam" id="PF00069">
    <property type="entry name" value="Pkinase"/>
    <property type="match status" value="1"/>
</dbReference>
<gene>
    <name evidence="7" type="ORF">N0F65_012550</name>
</gene>
<reference evidence="7" key="1">
    <citation type="submission" date="2022-11" db="EMBL/GenBank/DDBJ databases">
        <authorList>
            <person name="Morgan W.R."/>
            <person name="Tartar A."/>
        </authorList>
    </citation>
    <scope>NUCLEOTIDE SEQUENCE</scope>
    <source>
        <strain evidence="7">ARSEF 373</strain>
    </source>
</reference>
<dbReference type="Proteomes" id="UP001146120">
    <property type="component" value="Unassembled WGS sequence"/>
</dbReference>
<accession>A0AAV2YMJ5</accession>
<name>A0AAV2YMJ5_9STRA</name>
<sequence length="268" mass="30000">MLLRERYLLETKLAEGINGIIWQGFDLLRDNEPIVIKQAPSVQRKNLDDASQEKHMVSMLLEWGGHENIVEYLDEFELGSSWFLVMELCEGDLLQRVQASPSGHMLETVSLHCFRQVAQAVHFLHEHDVAHRDLSLENVLVHNGMSKLCDFGLSVPANQVCDDTVGKAYYMAPEVVAEGKYDPMAADMWSLGIMLFIMLTGSPLTPLASLREREFTAFKLFGLRAILDAWGITTTASTFSLLEGLLQVEPSRRLSVGDVIAHPALQGF</sequence>
<keyword evidence="4" id="KW-0418">Kinase</keyword>
<keyword evidence="2" id="KW-0808">Transferase</keyword>
<dbReference type="AlphaFoldDB" id="A0AAV2YMJ5"/>
<dbReference type="SUPFAM" id="SSF56112">
    <property type="entry name" value="Protein kinase-like (PK-like)"/>
    <property type="match status" value="1"/>
</dbReference>
<comment type="caution">
    <text evidence="7">The sequence shown here is derived from an EMBL/GenBank/DDBJ whole genome shotgun (WGS) entry which is preliminary data.</text>
</comment>
<organism evidence="7 8">
    <name type="scientific">Lagenidium giganteum</name>
    <dbReference type="NCBI Taxonomy" id="4803"/>
    <lineage>
        <taxon>Eukaryota</taxon>
        <taxon>Sar</taxon>
        <taxon>Stramenopiles</taxon>
        <taxon>Oomycota</taxon>
        <taxon>Peronosporomycetes</taxon>
        <taxon>Pythiales</taxon>
        <taxon>Pythiaceae</taxon>
    </lineage>
</organism>
<dbReference type="GO" id="GO:0005524">
    <property type="term" value="F:ATP binding"/>
    <property type="evidence" value="ECO:0007669"/>
    <property type="project" value="UniProtKB-KW"/>
</dbReference>
<dbReference type="GO" id="GO:0004674">
    <property type="term" value="F:protein serine/threonine kinase activity"/>
    <property type="evidence" value="ECO:0007669"/>
    <property type="project" value="UniProtKB-KW"/>
</dbReference>
<dbReference type="GO" id="GO:0005634">
    <property type="term" value="C:nucleus"/>
    <property type="evidence" value="ECO:0007669"/>
    <property type="project" value="TreeGrafter"/>
</dbReference>
<protein>
    <recommendedName>
        <fullName evidence="6">Protein kinase domain-containing protein</fullName>
    </recommendedName>
</protein>
<evidence type="ECO:0000313" key="8">
    <source>
        <dbReference type="Proteomes" id="UP001146120"/>
    </source>
</evidence>
<dbReference type="Gene3D" id="1.10.510.10">
    <property type="entry name" value="Transferase(Phosphotransferase) domain 1"/>
    <property type="match status" value="1"/>
</dbReference>